<dbReference type="SMART" id="SM00028">
    <property type="entry name" value="TPR"/>
    <property type="match status" value="3"/>
</dbReference>
<dbReference type="Gene3D" id="3.40.50.300">
    <property type="entry name" value="P-loop containing nucleotide triphosphate hydrolases"/>
    <property type="match status" value="1"/>
</dbReference>
<protein>
    <recommendedName>
        <fullName evidence="2">Novel STAND NTPase 1 domain-containing protein</fullName>
    </recommendedName>
</protein>
<organism evidence="3 4">
    <name type="scientific">Labrys miyagiensis</name>
    <dbReference type="NCBI Taxonomy" id="346912"/>
    <lineage>
        <taxon>Bacteria</taxon>
        <taxon>Pseudomonadati</taxon>
        <taxon>Pseudomonadota</taxon>
        <taxon>Alphaproteobacteria</taxon>
        <taxon>Hyphomicrobiales</taxon>
        <taxon>Xanthobacteraceae</taxon>
        <taxon>Labrys</taxon>
    </lineage>
</organism>
<keyword evidence="4" id="KW-1185">Reference proteome</keyword>
<evidence type="ECO:0000256" key="1">
    <source>
        <dbReference type="SAM" id="MobiDB-lite"/>
    </source>
</evidence>
<dbReference type="EMBL" id="BSPC01000058">
    <property type="protein sequence ID" value="GLS22113.1"/>
    <property type="molecule type" value="Genomic_DNA"/>
</dbReference>
<dbReference type="Pfam" id="PF20703">
    <property type="entry name" value="nSTAND1"/>
    <property type="match status" value="1"/>
</dbReference>
<evidence type="ECO:0000259" key="2">
    <source>
        <dbReference type="Pfam" id="PF20703"/>
    </source>
</evidence>
<accession>A0ABQ6CP43</accession>
<dbReference type="SUPFAM" id="SSF48452">
    <property type="entry name" value="TPR-like"/>
    <property type="match status" value="1"/>
</dbReference>
<dbReference type="Proteomes" id="UP001156882">
    <property type="component" value="Unassembled WGS sequence"/>
</dbReference>
<evidence type="ECO:0000313" key="3">
    <source>
        <dbReference type="EMBL" id="GLS22113.1"/>
    </source>
</evidence>
<feature type="domain" description="Novel STAND NTPase 1" evidence="2">
    <location>
        <begin position="14"/>
        <end position="421"/>
    </location>
</feature>
<name>A0ABQ6CP43_9HYPH</name>
<dbReference type="InterPro" id="IPR027417">
    <property type="entry name" value="P-loop_NTPase"/>
</dbReference>
<sequence>MASLEGSGLSKERPFPGLRPFDAADHDYFFGRENQVYALYRLVTRSHFSTVVGSSGSGKSSLVRAGLLPLLAKEAGESGGRNWIYKEMRPGDAPLERLIKMFCKIAADLSTQDEQAIATARMDRIAYRLRASSYGIVDALAEIPGAGDRSILLLIDQFEELFRFSTSLAGRDRSEEARQRDEAAHFVQLLLEASRCPDYDIRVLLTMRSDFIGDCSRFHGLPEAVSAAQFLAPALDRSQREATIRNPIAKADGSIDAVLVERLLNDSDDELDQLPVLQHCLLCLWECAGRAQGRDGSSGRQITLPMYGQIGGLAGALSGHANEILEKDLPNLTATVEHVFRALCEFDQQGRITRRALPFERLVAETGDEEADVRKVVDRLRADDCSFLTPPLSMVQELAPHTRIDVGHEALLRGWEKVSGEPGATGERDDLRAAGWLREERRDGQLYQVLLSMVDNDQPDQARIPSDQVDRFAKWWKKRPRTQAWTERWGGDRDAVDRLIKQSLRLRDEEEERRLADKVEQKRTRKLRAVLGGVCAALILVGGASVFIWTQYRRADAAATVAKKQAEAAGLAMSVAINAISDSYQRGAVTTESAAAMLKSIQEAAEDLPELTPLGATQKLGLLLTISDALKSLGNNQKAYDIAQRVSLAAGGYVQAEPHEQKYQILLYSSLFRLADATTSLNYSSDSLKKVLPLYQQAQDIGRQLAVENPGDGKFADNVTFVTNKVGETLMLLGDLDGARAQYGDALDNAGKLVVAQPANDNWKASLASTQSKMATLLLKPATPDLKGALRNTDAAIAIQKDLLTRHADDKVISSNLAGSYRTRGDVLKAMALPNDALQSYGSALDIVARIYQKDPKNTFWGLQLANSHSRIAAVLADQGNLEDAANHYRQAVVIWRDLTSKSPGSPVWLQQLKTAESKLAAVEAARQNPPAPAAPASVPDN</sequence>
<comment type="caution">
    <text evidence="3">The sequence shown here is derived from an EMBL/GenBank/DDBJ whole genome shotgun (WGS) entry which is preliminary data.</text>
</comment>
<dbReference type="InterPro" id="IPR019734">
    <property type="entry name" value="TPR_rpt"/>
</dbReference>
<proteinExistence type="predicted"/>
<feature type="region of interest" description="Disordered" evidence="1">
    <location>
        <begin position="923"/>
        <end position="942"/>
    </location>
</feature>
<dbReference type="SUPFAM" id="SSF52540">
    <property type="entry name" value="P-loop containing nucleoside triphosphate hydrolases"/>
    <property type="match status" value="1"/>
</dbReference>
<gene>
    <name evidence="3" type="ORF">GCM10007874_51300</name>
</gene>
<dbReference type="RefSeq" id="WP_284315088.1">
    <property type="nucleotide sequence ID" value="NZ_BSPC01000058.1"/>
</dbReference>
<evidence type="ECO:0000313" key="4">
    <source>
        <dbReference type="Proteomes" id="UP001156882"/>
    </source>
</evidence>
<dbReference type="Gene3D" id="1.25.40.10">
    <property type="entry name" value="Tetratricopeptide repeat domain"/>
    <property type="match status" value="1"/>
</dbReference>
<reference evidence="4" key="1">
    <citation type="journal article" date="2019" name="Int. J. Syst. Evol. Microbiol.">
        <title>The Global Catalogue of Microorganisms (GCM) 10K type strain sequencing project: providing services to taxonomists for standard genome sequencing and annotation.</title>
        <authorList>
            <consortium name="The Broad Institute Genomics Platform"/>
            <consortium name="The Broad Institute Genome Sequencing Center for Infectious Disease"/>
            <person name="Wu L."/>
            <person name="Ma J."/>
        </authorList>
    </citation>
    <scope>NUCLEOTIDE SEQUENCE [LARGE SCALE GENOMIC DNA]</scope>
    <source>
        <strain evidence="4">NBRC 101365</strain>
    </source>
</reference>
<dbReference type="InterPro" id="IPR049052">
    <property type="entry name" value="nSTAND1"/>
</dbReference>
<dbReference type="InterPro" id="IPR011990">
    <property type="entry name" value="TPR-like_helical_dom_sf"/>
</dbReference>